<dbReference type="InterPro" id="IPR051168">
    <property type="entry name" value="AASS"/>
</dbReference>
<keyword evidence="7 13" id="KW-0560">Oxidoreductase</keyword>
<evidence type="ECO:0000256" key="10">
    <source>
        <dbReference type="ARBA" id="ARBA00023157"/>
    </source>
</evidence>
<evidence type="ECO:0000256" key="9">
    <source>
        <dbReference type="ARBA" id="ARBA00023154"/>
    </source>
</evidence>
<dbReference type="SMART" id="SM01002">
    <property type="entry name" value="AlaDh_PNT_C"/>
    <property type="match status" value="1"/>
</dbReference>
<feature type="domain" description="Alanine dehydrogenase/pyridine nucleotide transhydrogenase NAD(H)-binding" evidence="17">
    <location>
        <begin position="176"/>
        <end position="319"/>
    </location>
</feature>
<dbReference type="InterPro" id="IPR036291">
    <property type="entry name" value="NAD(P)-bd_dom_sf"/>
</dbReference>
<evidence type="ECO:0000313" key="20">
    <source>
        <dbReference type="Proteomes" id="UP001221142"/>
    </source>
</evidence>
<protein>
    <recommendedName>
        <fullName evidence="5 13">Saccharopine dehydrogenase [NAD(+), L-lysine-forming]</fullName>
        <shortName evidence="13">SDH</shortName>
        <ecNumber evidence="4 13">1.5.1.7</ecNumber>
    </recommendedName>
    <alternativeName>
        <fullName evidence="11 13">Lysine--2-oxoglutarate reductase</fullName>
    </alternativeName>
</protein>
<sequence length="371" mass="40264">MSPAKYLWLRVETKEFERRAALSPATCKALIDAGFEIHVEKNPDTGNYTKRIFDDAEYAAVGCTLEPYDSWIKDAPKAATVIGLKELAPGPALRHAHIQFAHCYKRQAGWEHVLDRFLQGKGTLYDLEFLTDVSGRRVAAFGFHAGFAGAAAGALALAAKNQGEKLGALEPYENEAAMVAGVKQSLGGSGKGVKALVIGALGRCGRGAVDLFRKIGLEEDDIVKWDLDETAKGGPFQEILDVDIFVNCIYLSSQIPSFLTRDSINAAGASRRLSVVVDVSCDTTNPFNPIPIYSINTTFSEPTVPVDLGTSNPPVSVISIDHLPTLLPREASEQFSHDLLPSLLEYPTGRVWTDAKELFEKKGEEAKQALV</sequence>
<feature type="domain" description="Alanine dehydrogenase/pyridine nucleotide transhydrogenase N-terminal" evidence="18">
    <location>
        <begin position="8"/>
        <end position="148"/>
    </location>
</feature>
<feature type="binding site" evidence="15">
    <location>
        <position position="136"/>
    </location>
    <ligand>
        <name>NAD(+)</name>
        <dbReference type="ChEBI" id="CHEBI:57540"/>
    </ligand>
</feature>
<evidence type="ECO:0000256" key="2">
    <source>
        <dbReference type="ARBA" id="ARBA00005689"/>
    </source>
</evidence>
<comment type="subunit">
    <text evidence="3">Monomer.</text>
</comment>
<dbReference type="GO" id="GO:0004754">
    <property type="term" value="F:saccharopine dehydrogenase (NAD+, L-lysine-forming) activity"/>
    <property type="evidence" value="ECO:0007669"/>
    <property type="project" value="UniProtKB-EC"/>
</dbReference>
<dbReference type="GO" id="GO:0019878">
    <property type="term" value="P:lysine biosynthetic process via aminoadipic acid"/>
    <property type="evidence" value="ECO:0007669"/>
    <property type="project" value="TreeGrafter"/>
</dbReference>
<feature type="binding site" evidence="15">
    <location>
        <position position="279"/>
    </location>
    <ligand>
        <name>NAD(+)</name>
        <dbReference type="ChEBI" id="CHEBI:57540"/>
    </ligand>
</feature>
<dbReference type="InterPro" id="IPR007886">
    <property type="entry name" value="AlaDH/PNT_N"/>
</dbReference>
<dbReference type="PIRSF" id="PIRSF018250">
    <property type="entry name" value="Saccharopine_DH_Lys"/>
    <property type="match status" value="1"/>
</dbReference>
<keyword evidence="10" id="KW-1015">Disulfide bond</keyword>
<evidence type="ECO:0000313" key="19">
    <source>
        <dbReference type="EMBL" id="KAJ7628669.1"/>
    </source>
</evidence>
<organism evidence="19 20">
    <name type="scientific">Roridomyces roridus</name>
    <dbReference type="NCBI Taxonomy" id="1738132"/>
    <lineage>
        <taxon>Eukaryota</taxon>
        <taxon>Fungi</taxon>
        <taxon>Dikarya</taxon>
        <taxon>Basidiomycota</taxon>
        <taxon>Agaricomycotina</taxon>
        <taxon>Agaricomycetes</taxon>
        <taxon>Agaricomycetidae</taxon>
        <taxon>Agaricales</taxon>
        <taxon>Marasmiineae</taxon>
        <taxon>Mycenaceae</taxon>
        <taxon>Roridomyces</taxon>
    </lineage>
</organism>
<dbReference type="GO" id="GO:0005737">
    <property type="term" value="C:cytoplasm"/>
    <property type="evidence" value="ECO:0007669"/>
    <property type="project" value="TreeGrafter"/>
</dbReference>
<feature type="active site" description="Proton acceptor" evidence="14">
    <location>
        <position position="85"/>
    </location>
</feature>
<comment type="caution">
    <text evidence="19">The sequence shown here is derived from an EMBL/GenBank/DDBJ whole genome shotgun (WGS) entry which is preliminary data.</text>
</comment>
<dbReference type="EMBL" id="JARKIF010000010">
    <property type="protein sequence ID" value="KAJ7628669.1"/>
    <property type="molecule type" value="Genomic_DNA"/>
</dbReference>
<evidence type="ECO:0000256" key="4">
    <source>
        <dbReference type="ARBA" id="ARBA00012847"/>
    </source>
</evidence>
<dbReference type="InterPro" id="IPR007698">
    <property type="entry name" value="AlaDH/PNT_NAD(H)-bd"/>
</dbReference>
<feature type="binding site" evidence="15">
    <location>
        <begin position="202"/>
        <end position="203"/>
    </location>
    <ligand>
        <name>NAD(+)</name>
        <dbReference type="ChEBI" id="CHEBI:57540"/>
    </ligand>
</feature>
<dbReference type="Gene3D" id="3.40.50.720">
    <property type="entry name" value="NAD(P)-binding Rossmann-like Domain"/>
    <property type="match status" value="1"/>
</dbReference>
<dbReference type="InterPro" id="IPR027281">
    <property type="entry name" value="Lys1"/>
</dbReference>
<evidence type="ECO:0000256" key="14">
    <source>
        <dbReference type="PIRSR" id="PIRSR018250-1"/>
    </source>
</evidence>
<keyword evidence="6 13" id="KW-0028">Amino-acid biosynthesis</keyword>
<keyword evidence="8 13" id="KW-0520">NAD</keyword>
<keyword evidence="20" id="KW-1185">Reference proteome</keyword>
<evidence type="ECO:0000256" key="13">
    <source>
        <dbReference type="PIRNR" id="PIRNR018250"/>
    </source>
</evidence>
<evidence type="ECO:0000256" key="8">
    <source>
        <dbReference type="ARBA" id="ARBA00023027"/>
    </source>
</evidence>
<feature type="binding site" evidence="15">
    <location>
        <position position="250"/>
    </location>
    <ligand>
        <name>NAD(+)</name>
        <dbReference type="ChEBI" id="CHEBI:57540"/>
    </ligand>
</feature>
<keyword evidence="9 13" id="KW-0457">Lysine biosynthesis</keyword>
<dbReference type="FunFam" id="3.40.50.720:FF:000217">
    <property type="entry name" value="Saccharopine dehydrogenase [NAD(+), L-lysine-forming]"/>
    <property type="match status" value="1"/>
</dbReference>
<dbReference type="SUPFAM" id="SSF51735">
    <property type="entry name" value="NAD(P)-binding Rossmann-fold domains"/>
    <property type="match status" value="1"/>
</dbReference>
<dbReference type="SMART" id="SM01003">
    <property type="entry name" value="AlaDh_PNT_N"/>
    <property type="match status" value="1"/>
</dbReference>
<dbReference type="Pfam" id="PF05222">
    <property type="entry name" value="AlaDh_PNT_N"/>
    <property type="match status" value="1"/>
</dbReference>
<proteinExistence type="inferred from homology"/>
<evidence type="ECO:0000256" key="12">
    <source>
        <dbReference type="ARBA" id="ARBA00047860"/>
    </source>
</evidence>
<comment type="pathway">
    <text evidence="1 13">Amino-acid biosynthesis; L-lysine biosynthesis via AAA pathway; L-lysine from L-alpha-aminoadipate (fungal route): step 3/3.</text>
</comment>
<name>A0AAD7BRE2_9AGAR</name>
<feature type="binding site" evidence="15">
    <location>
        <position position="226"/>
    </location>
    <ligand>
        <name>NAD(+)</name>
        <dbReference type="ChEBI" id="CHEBI:57540"/>
    </ligand>
</feature>
<feature type="active site" description="Proton donor" evidence="14">
    <location>
        <position position="102"/>
    </location>
</feature>
<evidence type="ECO:0000256" key="11">
    <source>
        <dbReference type="ARBA" id="ARBA00033228"/>
    </source>
</evidence>
<evidence type="ECO:0000256" key="6">
    <source>
        <dbReference type="ARBA" id="ARBA00022605"/>
    </source>
</evidence>
<evidence type="ECO:0000256" key="3">
    <source>
        <dbReference type="ARBA" id="ARBA00011245"/>
    </source>
</evidence>
<feature type="binding site" evidence="15">
    <location>
        <begin position="320"/>
        <end position="323"/>
    </location>
    <ligand>
        <name>NAD(+)</name>
        <dbReference type="ChEBI" id="CHEBI:57540"/>
    </ligand>
</feature>
<dbReference type="SUPFAM" id="SSF52283">
    <property type="entry name" value="Formate/glycerate dehydrogenase catalytic domain-like"/>
    <property type="match status" value="1"/>
</dbReference>
<evidence type="ECO:0000256" key="5">
    <source>
        <dbReference type="ARBA" id="ARBA00021221"/>
    </source>
</evidence>
<evidence type="ECO:0000256" key="7">
    <source>
        <dbReference type="ARBA" id="ARBA00023002"/>
    </source>
</evidence>
<dbReference type="Proteomes" id="UP001221142">
    <property type="component" value="Unassembled WGS sequence"/>
</dbReference>
<reference evidence="19" key="1">
    <citation type="submission" date="2023-03" db="EMBL/GenBank/DDBJ databases">
        <title>Massive genome expansion in bonnet fungi (Mycena s.s.) driven by repeated elements and novel gene families across ecological guilds.</title>
        <authorList>
            <consortium name="Lawrence Berkeley National Laboratory"/>
            <person name="Harder C.B."/>
            <person name="Miyauchi S."/>
            <person name="Viragh M."/>
            <person name="Kuo A."/>
            <person name="Thoen E."/>
            <person name="Andreopoulos B."/>
            <person name="Lu D."/>
            <person name="Skrede I."/>
            <person name="Drula E."/>
            <person name="Henrissat B."/>
            <person name="Morin E."/>
            <person name="Kohler A."/>
            <person name="Barry K."/>
            <person name="LaButti K."/>
            <person name="Morin E."/>
            <person name="Salamov A."/>
            <person name="Lipzen A."/>
            <person name="Mereny Z."/>
            <person name="Hegedus B."/>
            <person name="Baldrian P."/>
            <person name="Stursova M."/>
            <person name="Weitz H."/>
            <person name="Taylor A."/>
            <person name="Grigoriev I.V."/>
            <person name="Nagy L.G."/>
            <person name="Martin F."/>
            <person name="Kauserud H."/>
        </authorList>
    </citation>
    <scope>NUCLEOTIDE SEQUENCE</scope>
    <source>
        <strain evidence="19">9284</strain>
    </source>
</reference>
<dbReference type="CDD" id="cd12188">
    <property type="entry name" value="SDH"/>
    <property type="match status" value="1"/>
</dbReference>
<comment type="similarity">
    <text evidence="2 13">Belongs to the AlaDH/PNT family.</text>
</comment>
<accession>A0AAD7BRE2</accession>
<feature type="binding site" evidence="15">
    <location>
        <position position="230"/>
    </location>
    <ligand>
        <name>NAD(+)</name>
        <dbReference type="ChEBI" id="CHEBI:57540"/>
    </ligand>
</feature>
<evidence type="ECO:0000256" key="15">
    <source>
        <dbReference type="PIRSR" id="PIRSR018250-3"/>
    </source>
</evidence>
<gene>
    <name evidence="19" type="ORF">FB45DRAFT_991075</name>
</gene>
<dbReference type="EC" id="1.5.1.7" evidence="4 13"/>
<feature type="disulfide bond" evidence="16">
    <location>
        <begin position="204"/>
        <end position="248"/>
    </location>
</feature>
<dbReference type="AlphaFoldDB" id="A0AAD7BRE2"/>
<dbReference type="PANTHER" id="PTHR11133">
    <property type="entry name" value="SACCHAROPINE DEHYDROGENASE"/>
    <property type="match status" value="1"/>
</dbReference>
<evidence type="ECO:0000259" key="18">
    <source>
        <dbReference type="SMART" id="SM01003"/>
    </source>
</evidence>
<evidence type="ECO:0000256" key="1">
    <source>
        <dbReference type="ARBA" id="ARBA00004884"/>
    </source>
</evidence>
<comment type="catalytic activity">
    <reaction evidence="12 13">
        <text>L-saccharopine + NAD(+) + H2O = L-lysine + 2-oxoglutarate + NADH + H(+)</text>
        <dbReference type="Rhea" id="RHEA:12440"/>
        <dbReference type="ChEBI" id="CHEBI:15377"/>
        <dbReference type="ChEBI" id="CHEBI:15378"/>
        <dbReference type="ChEBI" id="CHEBI:16810"/>
        <dbReference type="ChEBI" id="CHEBI:32551"/>
        <dbReference type="ChEBI" id="CHEBI:57540"/>
        <dbReference type="ChEBI" id="CHEBI:57945"/>
        <dbReference type="ChEBI" id="CHEBI:57951"/>
        <dbReference type="EC" id="1.5.1.7"/>
    </reaction>
</comment>
<evidence type="ECO:0000259" key="17">
    <source>
        <dbReference type="SMART" id="SM01002"/>
    </source>
</evidence>
<dbReference type="PANTHER" id="PTHR11133:SF23">
    <property type="entry name" value="SACCHAROPINE DEHYDROGENASE [NAD(+), L-LYSINE-FORMING]"/>
    <property type="match status" value="1"/>
</dbReference>
<evidence type="ECO:0000256" key="16">
    <source>
        <dbReference type="PIRSR" id="PIRSR018250-4"/>
    </source>
</evidence>